<evidence type="ECO:0000256" key="4">
    <source>
        <dbReference type="RuleBase" id="RU003744"/>
    </source>
</evidence>
<evidence type="ECO:0000256" key="1">
    <source>
        <dbReference type="ARBA" id="ARBA00004196"/>
    </source>
</evidence>
<reference evidence="6 7" key="2">
    <citation type="journal article" date="2011" name="ISME J.">
        <title>RNA-seq reveals cooperative metabolic interactions between two termite-gut spirochete species in co-culture.</title>
        <authorList>
            <person name="Rosenthal A.Z."/>
            <person name="Matson E.G."/>
            <person name="Eldar A."/>
            <person name="Leadbetter J.R."/>
        </authorList>
    </citation>
    <scope>NUCLEOTIDE SEQUENCE [LARGE SCALE GENOMIC DNA]</scope>
    <source>
        <strain evidence="7">ATCC BAA-888 / DSM 13862 / ZAS-9</strain>
    </source>
</reference>
<evidence type="ECO:0000259" key="5">
    <source>
        <dbReference type="SMART" id="SM00062"/>
    </source>
</evidence>
<dbReference type="CDD" id="cd13530">
    <property type="entry name" value="PBP2_peptides_like"/>
    <property type="match status" value="1"/>
</dbReference>
<comment type="similarity">
    <text evidence="2 4">Belongs to the bacterial solute-binding protein 3 family.</text>
</comment>
<comment type="subcellular location">
    <subcellularLocation>
        <location evidence="1">Cell envelope</location>
    </subcellularLocation>
</comment>
<dbReference type="Pfam" id="PF00497">
    <property type="entry name" value="SBP_bac_3"/>
    <property type="match status" value="1"/>
</dbReference>
<dbReference type="PANTHER" id="PTHR35936:SF19">
    <property type="entry name" value="AMINO-ACID-BINDING PROTEIN YXEM-RELATED"/>
    <property type="match status" value="1"/>
</dbReference>
<dbReference type="SMART" id="SM00062">
    <property type="entry name" value="PBPb"/>
    <property type="match status" value="1"/>
</dbReference>
<organism evidence="6 7">
    <name type="scientific">Leadbettera azotonutricia (strain ATCC BAA-888 / DSM 13862 / ZAS-9)</name>
    <name type="common">Treponema azotonutricium</name>
    <dbReference type="NCBI Taxonomy" id="545695"/>
    <lineage>
        <taxon>Bacteria</taxon>
        <taxon>Pseudomonadati</taxon>
        <taxon>Spirochaetota</taxon>
        <taxon>Spirochaetia</taxon>
        <taxon>Spirochaetales</taxon>
        <taxon>Breznakiellaceae</taxon>
        <taxon>Leadbettera</taxon>
    </lineage>
</organism>
<reference evidence="7" key="1">
    <citation type="submission" date="2009-12" db="EMBL/GenBank/DDBJ databases">
        <title>Complete sequence of Treponema azotonutricium strain ZAS-9.</title>
        <authorList>
            <person name="Tetu S.G."/>
            <person name="Matson E."/>
            <person name="Ren Q."/>
            <person name="Seshadri R."/>
            <person name="Elbourne L."/>
            <person name="Hassan K.A."/>
            <person name="Durkin A."/>
            <person name="Radune D."/>
            <person name="Mohamoud Y."/>
            <person name="Shay R."/>
            <person name="Jin S."/>
            <person name="Zhang X."/>
            <person name="Lucey K."/>
            <person name="Ballor N.R."/>
            <person name="Ottesen E."/>
            <person name="Rosenthal R."/>
            <person name="Allen A."/>
            <person name="Leadbetter J.R."/>
            <person name="Paulsen I.T."/>
        </authorList>
    </citation>
    <scope>NUCLEOTIDE SEQUENCE [LARGE SCALE GENOMIC DNA]</scope>
    <source>
        <strain evidence="7">ATCC BAA-888 / DSM 13862 / ZAS-9</strain>
    </source>
</reference>
<evidence type="ECO:0000313" key="6">
    <source>
        <dbReference type="EMBL" id="AEF81720.1"/>
    </source>
</evidence>
<dbReference type="Gene3D" id="3.40.190.10">
    <property type="entry name" value="Periplasmic binding protein-like II"/>
    <property type="match status" value="2"/>
</dbReference>
<dbReference type="HOGENOM" id="CLU_019602_18_5_12"/>
<dbReference type="OrthoDB" id="115856at2"/>
<proteinExistence type="inferred from homology"/>
<gene>
    <name evidence="6" type="ordered locus">TREAZ_2516</name>
</gene>
<keyword evidence="3" id="KW-0732">Signal</keyword>
<dbReference type="InParanoid" id="F5YF49"/>
<dbReference type="STRING" id="545695.TREAZ_2516"/>
<evidence type="ECO:0000256" key="3">
    <source>
        <dbReference type="ARBA" id="ARBA00022729"/>
    </source>
</evidence>
<dbReference type="InterPro" id="IPR018313">
    <property type="entry name" value="SBP_3_CS"/>
</dbReference>
<dbReference type="EMBL" id="CP001841">
    <property type="protein sequence ID" value="AEF81720.1"/>
    <property type="molecule type" value="Genomic_DNA"/>
</dbReference>
<dbReference type="PROSITE" id="PS01039">
    <property type="entry name" value="SBP_BACTERIAL_3"/>
    <property type="match status" value="1"/>
</dbReference>
<keyword evidence="7" id="KW-1185">Reference proteome</keyword>
<dbReference type="GO" id="GO:0030313">
    <property type="term" value="C:cell envelope"/>
    <property type="evidence" value="ECO:0007669"/>
    <property type="project" value="UniProtKB-SubCell"/>
</dbReference>
<evidence type="ECO:0000256" key="2">
    <source>
        <dbReference type="ARBA" id="ARBA00010333"/>
    </source>
</evidence>
<evidence type="ECO:0000313" key="7">
    <source>
        <dbReference type="Proteomes" id="UP000009222"/>
    </source>
</evidence>
<dbReference type="InterPro" id="IPR001638">
    <property type="entry name" value="Solute-binding_3/MltF_N"/>
</dbReference>
<feature type="domain" description="Solute-binding protein family 3/N-terminal" evidence="5">
    <location>
        <begin position="18"/>
        <end position="243"/>
    </location>
</feature>
<protein>
    <submittedName>
        <fullName evidence="6">Glutamine ABC transporter substrate-binding protein</fullName>
    </submittedName>
</protein>
<dbReference type="SUPFAM" id="SSF53850">
    <property type="entry name" value="Periplasmic binding protein-like II"/>
    <property type="match status" value="1"/>
</dbReference>
<dbReference type="PANTHER" id="PTHR35936">
    <property type="entry name" value="MEMBRANE-BOUND LYTIC MUREIN TRANSGLYCOSYLASE F"/>
    <property type="match status" value="1"/>
</dbReference>
<dbReference type="AlphaFoldDB" id="F5YF49"/>
<dbReference type="KEGG" id="taz:TREAZ_2516"/>
<name>F5YF49_LEAAZ</name>
<accession>F5YF49</accession>
<dbReference type="eggNOG" id="COG0834">
    <property type="taxonomic scope" value="Bacteria"/>
</dbReference>
<dbReference type="Proteomes" id="UP000009222">
    <property type="component" value="Chromosome"/>
</dbReference>
<sequence>MTRQPRQKPHGLTIKEGELTVGVEIGYPPMEYLDTDGKTPVGFDVELAHRLAEKLGLKTVFVDTAWDGIFDGVEIGRYDCIISSITYTDERLKIHNFTKPYIGTAQVMIALKGAHVDARSPEETAGLSVAFQGETVSQRYMEKLAAQGVDFVPLAYDKILNCFEELRLGRVDTILCDTLVASFYLSPDNSDFEIIWLGPSDEIFAICLKKGNDALTEALDKALDELYAEGILAKMSWDYFNRDMVSSVR</sequence>